<comment type="function">
    <text evidence="2">Component of the 26S proteasome, a multiprotein complex involved in the ATP-dependent degradation of ubiquitinated proteins.</text>
</comment>
<dbReference type="SMART" id="SM01385">
    <property type="entry name" value="DSS1_SEM1"/>
    <property type="match status" value="1"/>
</dbReference>
<organism evidence="4 7">
    <name type="scientific">Loxostege sticticalis</name>
    <name type="common">Beet webworm moth</name>
    <dbReference type="NCBI Taxonomy" id="481309"/>
    <lineage>
        <taxon>Eukaryota</taxon>
        <taxon>Metazoa</taxon>
        <taxon>Ecdysozoa</taxon>
        <taxon>Arthropoda</taxon>
        <taxon>Hexapoda</taxon>
        <taxon>Insecta</taxon>
        <taxon>Pterygota</taxon>
        <taxon>Neoptera</taxon>
        <taxon>Endopterygota</taxon>
        <taxon>Lepidoptera</taxon>
        <taxon>Glossata</taxon>
        <taxon>Ditrysia</taxon>
        <taxon>Pyraloidea</taxon>
        <taxon>Crambidae</taxon>
        <taxon>Pyraustinae</taxon>
        <taxon>Loxostege</taxon>
    </lineage>
</organism>
<dbReference type="Pfam" id="PF05160">
    <property type="entry name" value="DSS1_SEM1"/>
    <property type="match status" value="1"/>
</dbReference>
<evidence type="ECO:0000256" key="2">
    <source>
        <dbReference type="RuleBase" id="RU369057"/>
    </source>
</evidence>
<dbReference type="InterPro" id="IPR007834">
    <property type="entry name" value="DSS1_SEM1"/>
</dbReference>
<dbReference type="GO" id="GO:0006406">
    <property type="term" value="P:mRNA export from nucleus"/>
    <property type="evidence" value="ECO:0007669"/>
    <property type="project" value="UniProtKB-UniRule"/>
</dbReference>
<accession>A0ABD0S6A5</accession>
<gene>
    <name evidence="5" type="ORF">ABMA27_011343</name>
    <name evidence="4" type="ORF">ABMA28_011601</name>
</gene>
<evidence type="ECO:0000256" key="3">
    <source>
        <dbReference type="SAM" id="MobiDB-lite"/>
    </source>
</evidence>
<evidence type="ECO:0000313" key="4">
    <source>
        <dbReference type="EMBL" id="KAL0809417.1"/>
    </source>
</evidence>
<dbReference type="GO" id="GO:0043248">
    <property type="term" value="P:proteasome assembly"/>
    <property type="evidence" value="ECO:0007669"/>
    <property type="project" value="UniProtKB-UniRule"/>
</dbReference>
<dbReference type="EMBL" id="JBEUOH010000029">
    <property type="protein sequence ID" value="KAL0858915.1"/>
    <property type="molecule type" value="Genomic_DNA"/>
</dbReference>
<name>A0ABD0S6A5_LOXSC</name>
<proteinExistence type="inferred from homology"/>
<comment type="caution">
    <text evidence="4">The sequence shown here is derived from an EMBL/GenBank/DDBJ whole genome shotgun (WGS) entry which is preliminary data.</text>
</comment>
<dbReference type="PANTHER" id="PTHR16771:SF0">
    <property type="entry name" value="26S PROTEASOME COMPLEX SUBUNIT SEM1"/>
    <property type="match status" value="1"/>
</dbReference>
<protein>
    <recommendedName>
        <fullName evidence="2">26S proteasome complex subunit SEM1</fullName>
    </recommendedName>
</protein>
<dbReference type="Proteomes" id="UP001549920">
    <property type="component" value="Unassembled WGS sequence"/>
</dbReference>
<dbReference type="AlphaFoldDB" id="A0ABD0S6A5"/>
<evidence type="ECO:0000313" key="5">
    <source>
        <dbReference type="EMBL" id="KAL0858915.1"/>
    </source>
</evidence>
<feature type="region of interest" description="Disordered" evidence="3">
    <location>
        <begin position="82"/>
        <end position="103"/>
    </location>
</feature>
<dbReference type="PANTHER" id="PTHR16771">
    <property type="entry name" value="26 PROTEASOME COMPLEX SUBUNIT DSS1"/>
    <property type="match status" value="1"/>
</dbReference>
<comment type="similarity">
    <text evidence="1 2">Belongs to the DSS1/SEM1 family.</text>
</comment>
<comment type="subcellular location">
    <subcellularLocation>
        <location evidence="2">Nucleus</location>
    </subcellularLocation>
</comment>
<sequence>MADKQKVDLGLLEEDDEFEEFPAENWGTEDADDEDVSVWEDNWEDDIVQDDFNQQLRPTFLCLAAFISGVSPALSLESGLAPKVSSSSKYSGSETRLISEPKK</sequence>
<keyword evidence="6" id="KW-1185">Reference proteome</keyword>
<keyword evidence="2" id="KW-0647">Proteasome</keyword>
<dbReference type="GO" id="GO:0005634">
    <property type="term" value="C:nucleus"/>
    <property type="evidence" value="ECO:0007669"/>
    <property type="project" value="UniProtKB-SubCell"/>
</dbReference>
<reference evidence="6 7" key="1">
    <citation type="submission" date="2024-06" db="EMBL/GenBank/DDBJ databases">
        <title>A chromosome-level genome assembly of beet webworm, Loxostege sticticalis.</title>
        <authorList>
            <person name="Zhang Y."/>
        </authorList>
    </citation>
    <scope>NUCLEOTIDE SEQUENCE [LARGE SCALE GENOMIC DNA]</scope>
    <source>
        <strain evidence="5">AQ026</strain>
        <strain evidence="4">AQ028</strain>
        <tissue evidence="4">Male pupae</tissue>
        <tissue evidence="5">Whole body</tissue>
    </source>
</reference>
<dbReference type="EMBL" id="JBEDNZ010000029">
    <property type="protein sequence ID" value="KAL0809417.1"/>
    <property type="molecule type" value="Genomic_DNA"/>
</dbReference>
<keyword evidence="2" id="KW-0539">Nucleus</keyword>
<dbReference type="GO" id="GO:0008541">
    <property type="term" value="C:proteasome regulatory particle, lid subcomplex"/>
    <property type="evidence" value="ECO:0007669"/>
    <property type="project" value="UniProtKB-UniRule"/>
</dbReference>
<evidence type="ECO:0000313" key="6">
    <source>
        <dbReference type="Proteomes" id="UP001549920"/>
    </source>
</evidence>
<evidence type="ECO:0000256" key="1">
    <source>
        <dbReference type="ARBA" id="ARBA00034491"/>
    </source>
</evidence>
<evidence type="ECO:0000313" key="7">
    <source>
        <dbReference type="Proteomes" id="UP001549921"/>
    </source>
</evidence>
<dbReference type="Proteomes" id="UP001549921">
    <property type="component" value="Unassembled WGS sequence"/>
</dbReference>